<evidence type="ECO:0000313" key="1">
    <source>
        <dbReference type="EMBL" id="PCR89428.1"/>
    </source>
</evidence>
<dbReference type="EMBL" id="NXNI01000001">
    <property type="protein sequence ID" value="PCR89428.1"/>
    <property type="molecule type" value="Genomic_DNA"/>
</dbReference>
<sequence length="169" mass="18697">MSLPKQSQLAASRQAGDRSETVVLERVPELRYVPDTESQHYDAIAEALVEPSAELPFVGIVVLESGTPVEIKSVAVVYGEGQRRGRFQPRREQHEALLEAGGVYLFAVCAPHNRELIAAKIVPATQIDHLIDVVTDGWRSAGEDRSEEYVQFSWARIFEPDEIQDGGSP</sequence>
<dbReference type="Pfam" id="PF25941">
    <property type="entry name" value="PDDEXK_16"/>
    <property type="match status" value="1"/>
</dbReference>
<dbReference type="AlphaFoldDB" id="A0A2A5QRF8"/>
<comment type="caution">
    <text evidence="1">The sequence shown here is derived from an EMBL/GenBank/DDBJ whole genome shotgun (WGS) entry which is preliminary data.</text>
</comment>
<dbReference type="RefSeq" id="WP_097378374.1">
    <property type="nucleotide sequence ID" value="NZ_NXNI01000001.1"/>
</dbReference>
<keyword evidence="2" id="KW-1185">Reference proteome</keyword>
<accession>A0A2A5QRF8</accession>
<gene>
    <name evidence="1" type="ORF">CP557_02080</name>
</gene>
<reference evidence="1 2" key="1">
    <citation type="submission" date="2017-09" db="EMBL/GenBank/DDBJ databases">
        <title>Genome sequences of Natrinema ejinorence JCM 13890T.</title>
        <authorList>
            <person name="Roh S.W."/>
            <person name="Kim Y.B."/>
            <person name="Kim J.Y."/>
        </authorList>
    </citation>
    <scope>NUCLEOTIDE SEQUENCE [LARGE SCALE GENOMIC DNA]</scope>
    <source>
        <strain evidence="1 2">JCM 13890</strain>
    </source>
</reference>
<name>A0A2A5QRF8_9EURY</name>
<dbReference type="Proteomes" id="UP000219689">
    <property type="component" value="Unassembled WGS sequence"/>
</dbReference>
<organism evidence="1 2">
    <name type="scientific">Natrinema ejinorense</name>
    <dbReference type="NCBI Taxonomy" id="373386"/>
    <lineage>
        <taxon>Archaea</taxon>
        <taxon>Methanobacteriati</taxon>
        <taxon>Methanobacteriota</taxon>
        <taxon>Stenosarchaea group</taxon>
        <taxon>Halobacteria</taxon>
        <taxon>Halobacteriales</taxon>
        <taxon>Natrialbaceae</taxon>
        <taxon>Natrinema</taxon>
    </lineage>
</organism>
<evidence type="ECO:0000313" key="2">
    <source>
        <dbReference type="Proteomes" id="UP000219689"/>
    </source>
</evidence>
<proteinExistence type="predicted"/>
<dbReference type="OrthoDB" id="190864at2157"/>
<protein>
    <submittedName>
        <fullName evidence="1">Uncharacterized protein</fullName>
    </submittedName>
</protein>
<dbReference type="InterPro" id="IPR058715">
    <property type="entry name" value="PDDEXK_nuclease-rel"/>
</dbReference>